<feature type="region of interest" description="Disordered" evidence="1">
    <location>
        <begin position="68"/>
        <end position="87"/>
    </location>
</feature>
<keyword evidence="3" id="KW-1185">Reference proteome</keyword>
<feature type="compositionally biased region" description="Low complexity" evidence="1">
    <location>
        <begin position="71"/>
        <end position="87"/>
    </location>
</feature>
<dbReference type="EMBL" id="UEGW01000001">
    <property type="protein sequence ID" value="SRX96117.1"/>
    <property type="molecule type" value="Genomic_DNA"/>
</dbReference>
<reference evidence="2 3" key="1">
    <citation type="submission" date="2018-05" db="EMBL/GenBank/DDBJ databases">
        <authorList>
            <consortium name="IHU Genomes"/>
        </authorList>
    </citation>
    <scope>NUCLEOTIDE SEQUENCE [LARGE SCALE GENOMIC DNA]</scope>
    <source>
        <strain evidence="2 3">P7336</strain>
    </source>
</reference>
<evidence type="ECO:0000256" key="1">
    <source>
        <dbReference type="SAM" id="MobiDB-lite"/>
    </source>
</evidence>
<accession>A0A375Z4V4</accession>
<evidence type="ECO:0000313" key="2">
    <source>
        <dbReference type="EMBL" id="SRX96117.1"/>
    </source>
</evidence>
<evidence type="ECO:0000313" key="3">
    <source>
        <dbReference type="Proteomes" id="UP000252015"/>
    </source>
</evidence>
<dbReference type="Proteomes" id="UP000252015">
    <property type="component" value="Unassembled WGS sequence"/>
</dbReference>
<proteinExistence type="predicted"/>
<gene>
    <name evidence="2" type="ORF">MSP7336_04392</name>
</gene>
<protein>
    <submittedName>
        <fullName evidence="2">Uncharacterized protein</fullName>
    </submittedName>
</protein>
<sequence>MRRAAARISAQVNSTVDSMYPPVPLMWMPRSLAAATSIEALNGPVEAIILSRGNRSMMLRDNGVRSRITHTTSNGASLSTTASGSAR</sequence>
<dbReference type="AlphaFoldDB" id="A0A375Z4V4"/>
<name>A0A375Z4V4_MYCSH</name>
<organism evidence="2 3">
    <name type="scientific">Mycobacterium shimoidei</name>
    <dbReference type="NCBI Taxonomy" id="29313"/>
    <lineage>
        <taxon>Bacteria</taxon>
        <taxon>Bacillati</taxon>
        <taxon>Actinomycetota</taxon>
        <taxon>Actinomycetes</taxon>
        <taxon>Mycobacteriales</taxon>
        <taxon>Mycobacteriaceae</taxon>
        <taxon>Mycobacterium</taxon>
    </lineage>
</organism>